<dbReference type="CDD" id="cd07377">
    <property type="entry name" value="WHTH_GntR"/>
    <property type="match status" value="1"/>
</dbReference>
<dbReference type="PANTHER" id="PTHR43537:SF5">
    <property type="entry name" value="UXU OPERON TRANSCRIPTIONAL REGULATOR"/>
    <property type="match status" value="1"/>
</dbReference>
<gene>
    <name evidence="5" type="ORF">SAMN05444158_4431</name>
</gene>
<evidence type="ECO:0000313" key="6">
    <source>
        <dbReference type="Proteomes" id="UP000243904"/>
    </source>
</evidence>
<evidence type="ECO:0000256" key="3">
    <source>
        <dbReference type="ARBA" id="ARBA00023163"/>
    </source>
</evidence>
<dbReference type="PRINTS" id="PR00035">
    <property type="entry name" value="HTHGNTR"/>
</dbReference>
<dbReference type="EMBL" id="LT629750">
    <property type="protein sequence ID" value="SDT11292.1"/>
    <property type="molecule type" value="Genomic_DNA"/>
</dbReference>
<reference evidence="6" key="1">
    <citation type="submission" date="2016-10" db="EMBL/GenBank/DDBJ databases">
        <authorList>
            <person name="Varghese N."/>
            <person name="Submissions S."/>
        </authorList>
    </citation>
    <scope>NUCLEOTIDE SEQUENCE [LARGE SCALE GENOMIC DNA]</scope>
    <source>
        <strain evidence="6">GAS369</strain>
    </source>
</reference>
<dbReference type="GO" id="GO:0003677">
    <property type="term" value="F:DNA binding"/>
    <property type="evidence" value="ECO:0007669"/>
    <property type="project" value="UniProtKB-KW"/>
</dbReference>
<dbReference type="InterPro" id="IPR036390">
    <property type="entry name" value="WH_DNA-bd_sf"/>
</dbReference>
<dbReference type="SUPFAM" id="SSF48008">
    <property type="entry name" value="GntR ligand-binding domain-like"/>
    <property type="match status" value="1"/>
</dbReference>
<evidence type="ECO:0000259" key="4">
    <source>
        <dbReference type="PROSITE" id="PS50949"/>
    </source>
</evidence>
<proteinExistence type="predicted"/>
<dbReference type="AlphaFoldDB" id="A0A1H1XQ79"/>
<dbReference type="Gene3D" id="1.10.10.10">
    <property type="entry name" value="Winged helix-like DNA-binding domain superfamily/Winged helix DNA-binding domain"/>
    <property type="match status" value="1"/>
</dbReference>
<organism evidence="5 6">
    <name type="scientific">Bradyrhizobium canariense</name>
    <dbReference type="NCBI Taxonomy" id="255045"/>
    <lineage>
        <taxon>Bacteria</taxon>
        <taxon>Pseudomonadati</taxon>
        <taxon>Pseudomonadota</taxon>
        <taxon>Alphaproteobacteria</taxon>
        <taxon>Hyphomicrobiales</taxon>
        <taxon>Nitrobacteraceae</taxon>
        <taxon>Bradyrhizobium</taxon>
    </lineage>
</organism>
<keyword evidence="3" id="KW-0804">Transcription</keyword>
<name>A0A1H1XQ79_9BRAD</name>
<protein>
    <submittedName>
        <fullName evidence="5">Transcriptional regulator, GntR family</fullName>
    </submittedName>
</protein>
<evidence type="ECO:0000313" key="5">
    <source>
        <dbReference type="EMBL" id="SDT11292.1"/>
    </source>
</evidence>
<dbReference type="GO" id="GO:0003700">
    <property type="term" value="F:DNA-binding transcription factor activity"/>
    <property type="evidence" value="ECO:0007669"/>
    <property type="project" value="InterPro"/>
</dbReference>
<dbReference type="InterPro" id="IPR000524">
    <property type="entry name" value="Tscrpt_reg_HTH_GntR"/>
</dbReference>
<accession>A0A1H1XQ79</accession>
<dbReference type="PANTHER" id="PTHR43537">
    <property type="entry name" value="TRANSCRIPTIONAL REGULATOR, GNTR FAMILY"/>
    <property type="match status" value="1"/>
</dbReference>
<dbReference type="InterPro" id="IPR008920">
    <property type="entry name" value="TF_FadR/GntR_C"/>
</dbReference>
<keyword evidence="6" id="KW-1185">Reference proteome</keyword>
<dbReference type="Pfam" id="PF07729">
    <property type="entry name" value="FCD"/>
    <property type="match status" value="1"/>
</dbReference>
<dbReference type="PROSITE" id="PS50949">
    <property type="entry name" value="HTH_GNTR"/>
    <property type="match status" value="1"/>
</dbReference>
<sequence length="259" mass="28900">MVTTVTKPLFEKKDVVLKVRTNATIGSMEDAVSAKLVSGLAAVRRLLDGGIYPVNSRLPPERELAGKLGISRGLLRDILAKLEAEGRIWRHVGQGTFVGGRAPQSRDEMALISKRSNPAEVFEARLAIEPQCASFAALRATADDISRLQHCFQKMERAPNSSNYFRWDSTLHRVIAEAAHSNLLLHLFDAVNATREQVFWSDLYRTAMAIDGRGTADRRATAYRQHADLVEAIVRRNPATAERLARKHIEDVRTYLLNS</sequence>
<dbReference type="SMART" id="SM00345">
    <property type="entry name" value="HTH_GNTR"/>
    <property type="match status" value="1"/>
</dbReference>
<feature type="domain" description="HTH gntR-type" evidence="4">
    <location>
        <begin position="33"/>
        <end position="101"/>
    </location>
</feature>
<dbReference type="SUPFAM" id="SSF46785">
    <property type="entry name" value="Winged helix' DNA-binding domain"/>
    <property type="match status" value="1"/>
</dbReference>
<dbReference type="InterPro" id="IPR036388">
    <property type="entry name" value="WH-like_DNA-bd_sf"/>
</dbReference>
<dbReference type="Proteomes" id="UP000243904">
    <property type="component" value="Chromosome I"/>
</dbReference>
<keyword evidence="2" id="KW-0238">DNA-binding</keyword>
<dbReference type="InterPro" id="IPR011711">
    <property type="entry name" value="GntR_C"/>
</dbReference>
<evidence type="ECO:0000256" key="2">
    <source>
        <dbReference type="ARBA" id="ARBA00023125"/>
    </source>
</evidence>
<dbReference type="Pfam" id="PF00392">
    <property type="entry name" value="GntR"/>
    <property type="match status" value="1"/>
</dbReference>
<evidence type="ECO:0000256" key="1">
    <source>
        <dbReference type="ARBA" id="ARBA00023015"/>
    </source>
</evidence>
<keyword evidence="1" id="KW-0805">Transcription regulation</keyword>
<dbReference type="SMART" id="SM00895">
    <property type="entry name" value="FCD"/>
    <property type="match status" value="1"/>
</dbReference>
<dbReference type="Gene3D" id="1.20.120.530">
    <property type="entry name" value="GntR ligand-binding domain-like"/>
    <property type="match status" value="1"/>
</dbReference>